<dbReference type="GO" id="GO:0098552">
    <property type="term" value="C:side of membrane"/>
    <property type="evidence" value="ECO:0007669"/>
    <property type="project" value="UniProtKB-KW"/>
</dbReference>
<evidence type="ECO:0000256" key="7">
    <source>
        <dbReference type="ARBA" id="ARBA00023136"/>
    </source>
</evidence>
<dbReference type="AlphaFoldDB" id="A0AAV5DKB9"/>
<dbReference type="PANTHER" id="PTHR32227">
    <property type="entry name" value="GLUCAN ENDO-1,3-BETA-GLUCOSIDASE BG1-RELATED-RELATED"/>
    <property type="match status" value="1"/>
</dbReference>
<sequence>MGVNYGVVADNLPDTSSVVRLLKDNGITMVVVMMPNEKVADAARDPSIAGDWVWNQVAVYLPATQINGVAVGNEVFDMRPDLTWVLVQAMKNVHAALKNLGLADSVKVTTPIAFSAVDVSFPPSDGRFRPDIAWSVMKPMLDFLDQTGSSLSMNFYPFFAFNDPANQINRDYAVGNPNNPGVQDPMTGLMYSSLLDAQRDATYYAMAKLGFSGSSKNSLGLPRGVPVKQSVPESGWPSRGQVKKGGRLGTRVGSDGGAATVANAQAYINNLINRVLSGNTGTPLHPDADMDVYIFALFNENKKGSGPDDIEQNFGLFYPNMTKVYEFDFHGGGASWCVANAAVGDQRLQAALDFACGNGADCSAIQPGATCFEPNTKLAHASFAVNSYYQNKGRAPGTCDFDGAAFVTFQEPDEICDPNASWCVANAAVGDQRLQTALDWACGHGADCGPIQPGAKCFDPNTKVAHASYAFNSYYQRNRRAPGTCDFAGTASVVFQAPKIGNCVLPWKSRRQETTPISDGSYAAL</sequence>
<dbReference type="GO" id="GO:0009506">
    <property type="term" value="C:plasmodesma"/>
    <property type="evidence" value="ECO:0007669"/>
    <property type="project" value="UniProtKB-ARBA"/>
</dbReference>
<feature type="domain" description="X8" evidence="13">
    <location>
        <begin position="421"/>
        <end position="505"/>
    </location>
</feature>
<dbReference type="InterPro" id="IPR012946">
    <property type="entry name" value="X8"/>
</dbReference>
<dbReference type="Pfam" id="PF00332">
    <property type="entry name" value="Glyco_hydro_17"/>
    <property type="match status" value="1"/>
</dbReference>
<evidence type="ECO:0000256" key="3">
    <source>
        <dbReference type="ARBA" id="ARBA00022475"/>
    </source>
</evidence>
<reference evidence="14" key="2">
    <citation type="submission" date="2021-12" db="EMBL/GenBank/DDBJ databases">
        <title>Resequencing data analysis of finger millet.</title>
        <authorList>
            <person name="Hatakeyama M."/>
            <person name="Aluri S."/>
            <person name="Balachadran M.T."/>
            <person name="Sivarajan S.R."/>
            <person name="Poveda L."/>
            <person name="Shimizu-Inatsugi R."/>
            <person name="Schlapbach R."/>
            <person name="Sreeman S.M."/>
            <person name="Shimizu K.K."/>
        </authorList>
    </citation>
    <scope>NUCLEOTIDE SEQUENCE</scope>
</reference>
<accession>A0AAV5DKB9</accession>
<comment type="caution">
    <text evidence="14">The sequence shown here is derived from an EMBL/GenBank/DDBJ whole genome shotgun (WGS) entry which is preliminary data.</text>
</comment>
<evidence type="ECO:0000256" key="8">
    <source>
        <dbReference type="ARBA" id="ARBA00023157"/>
    </source>
</evidence>
<dbReference type="Gene3D" id="3.20.20.80">
    <property type="entry name" value="Glycosidases"/>
    <property type="match status" value="1"/>
</dbReference>
<dbReference type="InterPro" id="IPR000490">
    <property type="entry name" value="Glyco_hydro_17"/>
</dbReference>
<evidence type="ECO:0000313" key="15">
    <source>
        <dbReference type="Proteomes" id="UP001054889"/>
    </source>
</evidence>
<evidence type="ECO:0000256" key="11">
    <source>
        <dbReference type="RuleBase" id="RU004335"/>
    </source>
</evidence>
<dbReference type="Pfam" id="PF07983">
    <property type="entry name" value="X8"/>
    <property type="match status" value="2"/>
</dbReference>
<keyword evidence="6" id="KW-0378">Hydrolase</keyword>
<feature type="region of interest" description="Disordered" evidence="12">
    <location>
        <begin position="227"/>
        <end position="248"/>
    </location>
</feature>
<keyword evidence="7" id="KW-0472">Membrane</keyword>
<organism evidence="14 15">
    <name type="scientific">Eleusine coracana subsp. coracana</name>
    <dbReference type="NCBI Taxonomy" id="191504"/>
    <lineage>
        <taxon>Eukaryota</taxon>
        <taxon>Viridiplantae</taxon>
        <taxon>Streptophyta</taxon>
        <taxon>Embryophyta</taxon>
        <taxon>Tracheophyta</taxon>
        <taxon>Spermatophyta</taxon>
        <taxon>Magnoliopsida</taxon>
        <taxon>Liliopsida</taxon>
        <taxon>Poales</taxon>
        <taxon>Poaceae</taxon>
        <taxon>PACMAD clade</taxon>
        <taxon>Chloridoideae</taxon>
        <taxon>Cynodonteae</taxon>
        <taxon>Eleusininae</taxon>
        <taxon>Eleusine</taxon>
    </lineage>
</organism>
<feature type="domain" description="X8" evidence="13">
    <location>
        <begin position="335"/>
        <end position="418"/>
    </location>
</feature>
<evidence type="ECO:0000256" key="2">
    <source>
        <dbReference type="ARBA" id="ARBA00008773"/>
    </source>
</evidence>
<evidence type="ECO:0000256" key="9">
    <source>
        <dbReference type="ARBA" id="ARBA00023180"/>
    </source>
</evidence>
<keyword evidence="4" id="KW-0336">GPI-anchor</keyword>
<dbReference type="InterPro" id="IPR017853">
    <property type="entry name" value="GH"/>
</dbReference>
<dbReference type="FunFam" id="1.20.58.1040:FF:000004">
    <property type="entry name" value="O-Glycosyl hydrolase family 17 protein"/>
    <property type="match status" value="1"/>
</dbReference>
<reference evidence="14" key="1">
    <citation type="journal article" date="2018" name="DNA Res.">
        <title>Multiple hybrid de novo genome assembly of finger millet, an orphan allotetraploid crop.</title>
        <authorList>
            <person name="Hatakeyama M."/>
            <person name="Aluri S."/>
            <person name="Balachadran M.T."/>
            <person name="Sivarajan S.R."/>
            <person name="Patrignani A."/>
            <person name="Gruter S."/>
            <person name="Poveda L."/>
            <person name="Shimizu-Inatsugi R."/>
            <person name="Baeten J."/>
            <person name="Francoijs K.J."/>
            <person name="Nataraja K.N."/>
            <person name="Reddy Y.A.N."/>
            <person name="Phadnis S."/>
            <person name="Ravikumar R.L."/>
            <person name="Schlapbach R."/>
            <person name="Sreeman S.M."/>
            <person name="Shimizu K.K."/>
        </authorList>
    </citation>
    <scope>NUCLEOTIDE SEQUENCE</scope>
</reference>
<name>A0AAV5DKB9_ELECO</name>
<evidence type="ECO:0000259" key="13">
    <source>
        <dbReference type="SMART" id="SM00768"/>
    </source>
</evidence>
<keyword evidence="15" id="KW-1185">Reference proteome</keyword>
<dbReference type="SUPFAM" id="SSF51445">
    <property type="entry name" value="(Trans)glycosidases"/>
    <property type="match status" value="1"/>
</dbReference>
<evidence type="ECO:0000313" key="14">
    <source>
        <dbReference type="EMBL" id="GJN11504.1"/>
    </source>
</evidence>
<evidence type="ECO:0000256" key="10">
    <source>
        <dbReference type="ARBA" id="ARBA00023295"/>
    </source>
</evidence>
<evidence type="ECO:0000256" key="1">
    <source>
        <dbReference type="ARBA" id="ARBA00004609"/>
    </source>
</evidence>
<dbReference type="SMART" id="SM00768">
    <property type="entry name" value="X8"/>
    <property type="match status" value="2"/>
</dbReference>
<dbReference type="GO" id="GO:0005975">
    <property type="term" value="P:carbohydrate metabolic process"/>
    <property type="evidence" value="ECO:0007669"/>
    <property type="project" value="InterPro"/>
</dbReference>
<keyword evidence="3" id="KW-1003">Cell membrane</keyword>
<gene>
    <name evidence="14" type="primary">ga29702</name>
    <name evidence="14" type="ORF">PR202_ga29702</name>
</gene>
<dbReference type="InterPro" id="IPR044965">
    <property type="entry name" value="Glyco_hydro_17_plant"/>
</dbReference>
<dbReference type="FunFam" id="1.20.58.1040:FF:000001">
    <property type="entry name" value="Glucan endo-1,3-beta-glucosidase 4"/>
    <property type="match status" value="1"/>
</dbReference>
<evidence type="ECO:0000256" key="4">
    <source>
        <dbReference type="ARBA" id="ARBA00022622"/>
    </source>
</evidence>
<dbReference type="GO" id="GO:0004553">
    <property type="term" value="F:hydrolase activity, hydrolyzing O-glycosyl compounds"/>
    <property type="evidence" value="ECO:0007669"/>
    <property type="project" value="InterPro"/>
</dbReference>
<dbReference type="EMBL" id="BQKI01000018">
    <property type="protein sequence ID" value="GJN11504.1"/>
    <property type="molecule type" value="Genomic_DNA"/>
</dbReference>
<keyword evidence="9" id="KW-0325">Glycoprotein</keyword>
<dbReference type="Proteomes" id="UP001054889">
    <property type="component" value="Unassembled WGS sequence"/>
</dbReference>
<proteinExistence type="inferred from homology"/>
<keyword evidence="10" id="KW-0326">Glycosidase</keyword>
<keyword evidence="5" id="KW-0732">Signal</keyword>
<comment type="similarity">
    <text evidence="2 11">Belongs to the glycosyl hydrolase 17 family.</text>
</comment>
<evidence type="ECO:0000256" key="12">
    <source>
        <dbReference type="SAM" id="MobiDB-lite"/>
    </source>
</evidence>
<evidence type="ECO:0000256" key="5">
    <source>
        <dbReference type="ARBA" id="ARBA00022729"/>
    </source>
</evidence>
<dbReference type="GO" id="GO:0005886">
    <property type="term" value="C:plasma membrane"/>
    <property type="evidence" value="ECO:0007669"/>
    <property type="project" value="UniProtKB-SubCell"/>
</dbReference>
<protein>
    <recommendedName>
        <fullName evidence="13">X8 domain-containing protein</fullName>
    </recommendedName>
</protein>
<keyword evidence="4" id="KW-0449">Lipoprotein</keyword>
<keyword evidence="8" id="KW-1015">Disulfide bond</keyword>
<dbReference type="Gene3D" id="1.20.58.1040">
    <property type="match status" value="2"/>
</dbReference>
<evidence type="ECO:0000256" key="6">
    <source>
        <dbReference type="ARBA" id="ARBA00022801"/>
    </source>
</evidence>
<comment type="subcellular location">
    <subcellularLocation>
        <location evidence="1">Cell membrane</location>
        <topology evidence="1">Lipid-anchor</topology>
        <topology evidence="1">GPI-anchor</topology>
    </subcellularLocation>
</comment>